<sequence length="82" mass="9069">MAMSCPMLPLGLEFMSSWLPSVTQSCSHTQRPLTFPLPPGQQLGCAYLQERGKSCLGLSRVTQDRLGKHWVALQCSRPGDCF</sequence>
<reference evidence="2" key="1">
    <citation type="journal article" date="2011" name="Nat. Biotechnol.">
        <title>The genomic sequence of the Chinese hamster ovary (CHO)-K1 cell line.</title>
        <authorList>
            <person name="Xu X."/>
            <person name="Nagarajan H."/>
            <person name="Lewis N.E."/>
            <person name="Pan S."/>
            <person name="Cai Z."/>
            <person name="Liu X."/>
            <person name="Chen W."/>
            <person name="Xie M."/>
            <person name="Wang W."/>
            <person name="Hammond S."/>
            <person name="Andersen M.R."/>
            <person name="Neff N."/>
            <person name="Passarelli B."/>
            <person name="Koh W."/>
            <person name="Fan H.C."/>
            <person name="Wang J."/>
            <person name="Gui Y."/>
            <person name="Lee K.H."/>
            <person name="Betenbaugh M.J."/>
            <person name="Quake S.R."/>
            <person name="Famili I."/>
            <person name="Palsson B.O."/>
            <person name="Wang J."/>
        </authorList>
    </citation>
    <scope>NUCLEOTIDE SEQUENCE [LARGE SCALE GENOMIC DNA]</scope>
    <source>
        <strain evidence="2">CHO K1 cell line</strain>
    </source>
</reference>
<accession>G3HFA5</accession>
<dbReference type="EMBL" id="JH000325">
    <property type="protein sequence ID" value="EGV99529.1"/>
    <property type="molecule type" value="Genomic_DNA"/>
</dbReference>
<evidence type="ECO:0000313" key="2">
    <source>
        <dbReference type="Proteomes" id="UP000001075"/>
    </source>
</evidence>
<proteinExistence type="predicted"/>
<protein>
    <submittedName>
        <fullName evidence="1">Uncharacterized protein</fullName>
    </submittedName>
</protein>
<dbReference type="Proteomes" id="UP000001075">
    <property type="component" value="Unassembled WGS sequence"/>
</dbReference>
<gene>
    <name evidence="1" type="ORF">I79_009261</name>
</gene>
<organism evidence="1 2">
    <name type="scientific">Cricetulus griseus</name>
    <name type="common">Chinese hamster</name>
    <name type="synonym">Cricetulus barabensis griseus</name>
    <dbReference type="NCBI Taxonomy" id="10029"/>
    <lineage>
        <taxon>Eukaryota</taxon>
        <taxon>Metazoa</taxon>
        <taxon>Chordata</taxon>
        <taxon>Craniata</taxon>
        <taxon>Vertebrata</taxon>
        <taxon>Euteleostomi</taxon>
        <taxon>Mammalia</taxon>
        <taxon>Eutheria</taxon>
        <taxon>Euarchontoglires</taxon>
        <taxon>Glires</taxon>
        <taxon>Rodentia</taxon>
        <taxon>Myomorpha</taxon>
        <taxon>Muroidea</taxon>
        <taxon>Cricetidae</taxon>
        <taxon>Cricetinae</taxon>
        <taxon>Cricetulus</taxon>
    </lineage>
</organism>
<name>G3HFA5_CRIGR</name>
<dbReference type="InParanoid" id="G3HFA5"/>
<dbReference type="AlphaFoldDB" id="G3HFA5"/>
<evidence type="ECO:0000313" key="1">
    <source>
        <dbReference type="EMBL" id="EGV99529.1"/>
    </source>
</evidence>